<evidence type="ECO:0000256" key="8">
    <source>
        <dbReference type="ARBA" id="ARBA00049120"/>
    </source>
</evidence>
<evidence type="ECO:0000256" key="1">
    <source>
        <dbReference type="ARBA" id="ARBA00010203"/>
    </source>
</evidence>
<keyword evidence="3 10" id="KW-0489">Methyltransferase</keyword>
<dbReference type="InterPro" id="IPR002941">
    <property type="entry name" value="DNA_methylase_N4/N6"/>
</dbReference>
<dbReference type="AlphaFoldDB" id="A0A7C2P5W3"/>
<sequence>MKDKQPKLPLESEEQTEKSEIRHVLFRELTNEIPSTTYATHSLYMHPAKFIPHVVRYVIDKYTEPCDWLFDPFAGYGTVAIEASMTNRNCILWDLNPILILMIRASLFRDSISLDDFYIDTSYSEKFHPKWENIFYWHPAEFYDVLSSMWGYWHREVDEKIKPLLAIPLLKVTRYFSYSDEKITKLYKSKYAKEKVEALLKTNWKSKMEKMYWKYVEDVIKKVKDYQRYEPHQVECIVKASDEGIFTENKVIVDSTKKKLEKCVDVLITSPPYLQAQEYIRSFKLELAWLGFSGHFIRSLVKHEIPYNSVEEGQISSPTYDRFKKEISRLKHEKLLQLYVTYFNSLALFLNNNHHKVGNVIAFFVSNVKIRTKRIPIDTILREHLEYLGWKHEETLIDTILARRLFKTDVNPATKLSDQRTPTEHLVVMRCKR</sequence>
<evidence type="ECO:0000313" key="10">
    <source>
        <dbReference type="EMBL" id="HEN28974.1"/>
    </source>
</evidence>
<dbReference type="GO" id="GO:0008170">
    <property type="term" value="F:N-methyltransferase activity"/>
    <property type="evidence" value="ECO:0007669"/>
    <property type="project" value="InterPro"/>
</dbReference>
<dbReference type="InterPro" id="IPR017985">
    <property type="entry name" value="MeTrfase_CN4_CS"/>
</dbReference>
<feature type="domain" description="DNA methylase N-4/N-6" evidence="9">
    <location>
        <begin position="41"/>
        <end position="97"/>
    </location>
</feature>
<keyword evidence="6" id="KW-0680">Restriction system</keyword>
<gene>
    <name evidence="10" type="ORF">ENQ77_10095</name>
</gene>
<comment type="similarity">
    <text evidence="1">Belongs to the N(4)/N(6)-methyltransferase family. N(4) subfamily.</text>
</comment>
<keyword evidence="4" id="KW-0808">Transferase</keyword>
<evidence type="ECO:0000259" key="9">
    <source>
        <dbReference type="Pfam" id="PF01555"/>
    </source>
</evidence>
<evidence type="ECO:0000256" key="3">
    <source>
        <dbReference type="ARBA" id="ARBA00022603"/>
    </source>
</evidence>
<dbReference type="GO" id="GO:0003677">
    <property type="term" value="F:DNA binding"/>
    <property type="evidence" value="ECO:0007669"/>
    <property type="project" value="UniProtKB-KW"/>
</dbReference>
<dbReference type="Pfam" id="PF01555">
    <property type="entry name" value="N6_N4_Mtase"/>
    <property type="match status" value="1"/>
</dbReference>
<comment type="catalytic activity">
    <reaction evidence="8">
        <text>a 2'-deoxycytidine in DNA + S-adenosyl-L-methionine = an N(4)-methyl-2'-deoxycytidine in DNA + S-adenosyl-L-homocysteine + H(+)</text>
        <dbReference type="Rhea" id="RHEA:16857"/>
        <dbReference type="Rhea" id="RHEA-COMP:11369"/>
        <dbReference type="Rhea" id="RHEA-COMP:13674"/>
        <dbReference type="ChEBI" id="CHEBI:15378"/>
        <dbReference type="ChEBI" id="CHEBI:57856"/>
        <dbReference type="ChEBI" id="CHEBI:59789"/>
        <dbReference type="ChEBI" id="CHEBI:85452"/>
        <dbReference type="ChEBI" id="CHEBI:137933"/>
        <dbReference type="EC" id="2.1.1.113"/>
    </reaction>
</comment>
<name>A0A7C2P5W3_UNCW3</name>
<dbReference type="PROSITE" id="PS00093">
    <property type="entry name" value="N4_MTASE"/>
    <property type="match status" value="1"/>
</dbReference>
<reference evidence="10" key="1">
    <citation type="journal article" date="2020" name="mSystems">
        <title>Genome- and Community-Level Interaction Insights into Carbon Utilization and Element Cycling Functions of Hydrothermarchaeota in Hydrothermal Sediment.</title>
        <authorList>
            <person name="Zhou Z."/>
            <person name="Liu Y."/>
            <person name="Xu W."/>
            <person name="Pan J."/>
            <person name="Luo Z.H."/>
            <person name="Li M."/>
        </authorList>
    </citation>
    <scope>NUCLEOTIDE SEQUENCE [LARGE SCALE GENOMIC DNA]</scope>
    <source>
        <strain evidence="10">SpSt-34</strain>
    </source>
</reference>
<keyword evidence="5" id="KW-0949">S-adenosyl-L-methionine</keyword>
<protein>
    <recommendedName>
        <fullName evidence="2">site-specific DNA-methyltransferase (cytosine-N(4)-specific)</fullName>
        <ecNumber evidence="2">2.1.1.113</ecNumber>
    </recommendedName>
</protein>
<dbReference type="Gene3D" id="3.40.50.150">
    <property type="entry name" value="Vaccinia Virus protein VP39"/>
    <property type="match status" value="1"/>
</dbReference>
<dbReference type="GO" id="GO:0009307">
    <property type="term" value="P:DNA restriction-modification system"/>
    <property type="evidence" value="ECO:0007669"/>
    <property type="project" value="UniProtKB-KW"/>
</dbReference>
<proteinExistence type="inferred from homology"/>
<evidence type="ECO:0000256" key="6">
    <source>
        <dbReference type="ARBA" id="ARBA00022747"/>
    </source>
</evidence>
<evidence type="ECO:0000256" key="5">
    <source>
        <dbReference type="ARBA" id="ARBA00022691"/>
    </source>
</evidence>
<evidence type="ECO:0000256" key="7">
    <source>
        <dbReference type="ARBA" id="ARBA00023125"/>
    </source>
</evidence>
<accession>A0A7C2P5W3</accession>
<evidence type="ECO:0000256" key="4">
    <source>
        <dbReference type="ARBA" id="ARBA00022679"/>
    </source>
</evidence>
<dbReference type="GO" id="GO:0032259">
    <property type="term" value="P:methylation"/>
    <property type="evidence" value="ECO:0007669"/>
    <property type="project" value="UniProtKB-KW"/>
</dbReference>
<dbReference type="EMBL" id="DSOL01000287">
    <property type="protein sequence ID" value="HEN28974.1"/>
    <property type="molecule type" value="Genomic_DNA"/>
</dbReference>
<dbReference type="InterPro" id="IPR029063">
    <property type="entry name" value="SAM-dependent_MTases_sf"/>
</dbReference>
<dbReference type="EC" id="2.1.1.113" evidence="2"/>
<organism evidence="10">
    <name type="scientific">candidate division WOR-3 bacterium</name>
    <dbReference type="NCBI Taxonomy" id="2052148"/>
    <lineage>
        <taxon>Bacteria</taxon>
        <taxon>Bacteria division WOR-3</taxon>
    </lineage>
</organism>
<keyword evidence="7" id="KW-0238">DNA-binding</keyword>
<comment type="caution">
    <text evidence="10">The sequence shown here is derived from an EMBL/GenBank/DDBJ whole genome shotgun (WGS) entry which is preliminary data.</text>
</comment>
<dbReference type="SUPFAM" id="SSF53335">
    <property type="entry name" value="S-adenosyl-L-methionine-dependent methyltransferases"/>
    <property type="match status" value="2"/>
</dbReference>
<evidence type="ECO:0000256" key="2">
    <source>
        <dbReference type="ARBA" id="ARBA00012185"/>
    </source>
</evidence>
<dbReference type="GO" id="GO:0015667">
    <property type="term" value="F:site-specific DNA-methyltransferase (cytosine-N4-specific) activity"/>
    <property type="evidence" value="ECO:0007669"/>
    <property type="project" value="UniProtKB-EC"/>
</dbReference>